<dbReference type="PANTHER" id="PTHR13097">
    <property type="entry name" value="TRANSCRIPTION INITIATION FACTOR IIE, ALPHA SUBUNIT"/>
    <property type="match status" value="1"/>
</dbReference>
<organism evidence="5 6">
    <name type="scientific">Dictyostelium purpureum</name>
    <name type="common">Slime mold</name>
    <dbReference type="NCBI Taxonomy" id="5786"/>
    <lineage>
        <taxon>Eukaryota</taxon>
        <taxon>Amoebozoa</taxon>
        <taxon>Evosea</taxon>
        <taxon>Eumycetozoa</taxon>
        <taxon>Dictyostelia</taxon>
        <taxon>Dictyosteliales</taxon>
        <taxon>Dictyosteliaceae</taxon>
        <taxon>Dictyostelium</taxon>
    </lineage>
</organism>
<dbReference type="STRING" id="5786.F0ZS84"/>
<keyword evidence="6" id="KW-1185">Reference proteome</keyword>
<evidence type="ECO:0000256" key="1">
    <source>
        <dbReference type="ARBA" id="ARBA00008947"/>
    </source>
</evidence>
<dbReference type="InterPro" id="IPR039997">
    <property type="entry name" value="TFE"/>
</dbReference>
<comment type="similarity">
    <text evidence="1">Belongs to the TFIIE alpha subunit family.</text>
</comment>
<name>F0ZS84_DICPU</name>
<dbReference type="PANTHER" id="PTHR13097:SF7">
    <property type="entry name" value="GENERAL TRANSCRIPTION FACTOR IIE SUBUNIT 1"/>
    <property type="match status" value="1"/>
</dbReference>
<dbReference type="GO" id="GO:0005673">
    <property type="term" value="C:transcription factor TFIIE complex"/>
    <property type="evidence" value="ECO:0000318"/>
    <property type="project" value="GO_Central"/>
</dbReference>
<feature type="domain" description="HTH TFE/IIEalpha-type" evidence="4">
    <location>
        <begin position="9"/>
        <end position="98"/>
    </location>
</feature>
<dbReference type="OrthoDB" id="361102at2759"/>
<accession>F0ZS84</accession>
<evidence type="ECO:0000313" key="6">
    <source>
        <dbReference type="Proteomes" id="UP000001064"/>
    </source>
</evidence>
<reference evidence="6" key="1">
    <citation type="journal article" date="2011" name="Genome Biol.">
        <title>Comparative genomics of the social amoebae Dictyostelium discoideum and Dictyostelium purpureum.</title>
        <authorList>
            <consortium name="US DOE Joint Genome Institute (JGI-PGF)"/>
            <person name="Sucgang R."/>
            <person name="Kuo A."/>
            <person name="Tian X."/>
            <person name="Salerno W."/>
            <person name="Parikh A."/>
            <person name="Feasley C.L."/>
            <person name="Dalin E."/>
            <person name="Tu H."/>
            <person name="Huang E."/>
            <person name="Barry K."/>
            <person name="Lindquist E."/>
            <person name="Shapiro H."/>
            <person name="Bruce D."/>
            <person name="Schmutz J."/>
            <person name="Salamov A."/>
            <person name="Fey P."/>
            <person name="Gaudet P."/>
            <person name="Anjard C."/>
            <person name="Babu M.M."/>
            <person name="Basu S."/>
            <person name="Bushmanova Y."/>
            <person name="van der Wel H."/>
            <person name="Katoh-Kurasawa M."/>
            <person name="Dinh C."/>
            <person name="Coutinho P.M."/>
            <person name="Saito T."/>
            <person name="Elias M."/>
            <person name="Schaap P."/>
            <person name="Kay R.R."/>
            <person name="Henrissat B."/>
            <person name="Eichinger L."/>
            <person name="Rivero F."/>
            <person name="Putnam N.H."/>
            <person name="West C.M."/>
            <person name="Loomis W.F."/>
            <person name="Chisholm R.L."/>
            <person name="Shaulsky G."/>
            <person name="Strassmann J.E."/>
            <person name="Queller D.C."/>
            <person name="Kuspa A."/>
            <person name="Grigoriev I.V."/>
        </authorList>
    </citation>
    <scope>NUCLEOTIDE SEQUENCE [LARGE SCALE GENOMIC DNA]</scope>
    <source>
        <strain evidence="6">QSDP1</strain>
    </source>
</reference>
<dbReference type="InterPro" id="IPR017919">
    <property type="entry name" value="TFIIE/TFIIEa_HTH"/>
</dbReference>
<dbReference type="FunCoup" id="F0ZS84">
    <property type="interactions" value="32"/>
</dbReference>
<dbReference type="eggNOG" id="KOG2593">
    <property type="taxonomic scope" value="Eukaryota"/>
</dbReference>
<dbReference type="EMBL" id="GL871153">
    <property type="protein sequence ID" value="EGC33203.1"/>
    <property type="molecule type" value="Genomic_DNA"/>
</dbReference>
<dbReference type="InterPro" id="IPR036390">
    <property type="entry name" value="WH_DNA-bd_sf"/>
</dbReference>
<dbReference type="InParanoid" id="F0ZS84"/>
<sequence>MSTNIYHILDDLVKMVVRAFYQDDHAVVIDGLLREKKRIKDEDLARKLRINQKHVRKLLMELKGDSMVKSMDVKIEAKGPHERGQTVLLWYIDYKLIIDIVKYKFYMIRKKMESIKLQKIDIPTYRCVQCNTSFTALDVPKLLSMETGALECDVCSGSIEEDQNNESLTQTAKHQSDLLGQLKKIIDQLRKTEGANIPLFARDLADNTADQGPSYTINTNSSAGVGPKPSAFPVAQNSQMPSINPTSDNVTLDIDILDSDNIEINKTTVKVDNSKKTGLASLPPWLLPTANKRKILQQLSTNTQSTVSEQPTAIRDPLKFDSEFYINYIKNHYKEWESSQEEKEILSNPPSPSEEHIDKKIKINNFNGNNNNNNDNNNLDDILIKVGEQYKSITDVTEDDQEVMSSQEYEDYSSALYSYVSKNVFDNANSLMS</sequence>
<keyword evidence="3" id="KW-0804">Transcription</keyword>
<dbReference type="SUPFAM" id="SSF46785">
    <property type="entry name" value="Winged helix' DNA-binding domain"/>
    <property type="match status" value="1"/>
</dbReference>
<evidence type="ECO:0000259" key="4">
    <source>
        <dbReference type="PROSITE" id="PS51344"/>
    </source>
</evidence>
<dbReference type="InterPro" id="IPR002853">
    <property type="entry name" value="TFIIE_asu"/>
</dbReference>
<dbReference type="Gene3D" id="3.30.40.10">
    <property type="entry name" value="Zinc/RING finger domain, C3HC4 (zinc finger)"/>
    <property type="match status" value="1"/>
</dbReference>
<dbReference type="SUPFAM" id="SSF57783">
    <property type="entry name" value="Zinc beta-ribbon"/>
    <property type="match status" value="1"/>
</dbReference>
<evidence type="ECO:0000256" key="3">
    <source>
        <dbReference type="ARBA" id="ARBA00023163"/>
    </source>
</evidence>
<dbReference type="InterPro" id="IPR013083">
    <property type="entry name" value="Znf_RING/FYVE/PHD"/>
</dbReference>
<dbReference type="KEGG" id="dpp:DICPUDRAFT_56584"/>
<dbReference type="InterPro" id="IPR024550">
    <property type="entry name" value="TFIIEa/SarR/Rpc3_HTH_dom"/>
</dbReference>
<evidence type="ECO:0000256" key="2">
    <source>
        <dbReference type="ARBA" id="ARBA00023015"/>
    </source>
</evidence>
<dbReference type="Pfam" id="PF02002">
    <property type="entry name" value="TFIIE_alpha"/>
    <property type="match status" value="1"/>
</dbReference>
<dbReference type="RefSeq" id="XP_003290285.1">
    <property type="nucleotide sequence ID" value="XM_003290237.1"/>
</dbReference>
<dbReference type="PROSITE" id="PS51344">
    <property type="entry name" value="HTH_TFE_IIE"/>
    <property type="match status" value="1"/>
</dbReference>
<dbReference type="Gene3D" id="1.10.10.10">
    <property type="entry name" value="Winged helix-like DNA-binding domain superfamily/Winged helix DNA-binding domain"/>
    <property type="match status" value="1"/>
</dbReference>
<dbReference type="SMART" id="SM00531">
    <property type="entry name" value="TFIIE"/>
    <property type="match status" value="1"/>
</dbReference>
<evidence type="ECO:0000313" key="5">
    <source>
        <dbReference type="EMBL" id="EGC33203.1"/>
    </source>
</evidence>
<dbReference type="InterPro" id="IPR036388">
    <property type="entry name" value="WH-like_DNA-bd_sf"/>
</dbReference>
<dbReference type="GO" id="GO:0006367">
    <property type="term" value="P:transcription initiation at RNA polymerase II promoter"/>
    <property type="evidence" value="ECO:0000318"/>
    <property type="project" value="GO_Central"/>
</dbReference>
<dbReference type="VEuPathDB" id="AmoebaDB:DICPUDRAFT_56584"/>
<dbReference type="GeneID" id="10504628"/>
<keyword evidence="2" id="KW-0805">Transcription regulation</keyword>
<dbReference type="OMA" id="FNIEICE"/>
<proteinExistence type="inferred from homology"/>
<protein>
    <recommendedName>
        <fullName evidence="4">HTH TFE/IIEalpha-type domain-containing protein</fullName>
    </recommendedName>
</protein>
<dbReference type="AlphaFoldDB" id="F0ZS84"/>
<dbReference type="Proteomes" id="UP000001064">
    <property type="component" value="Unassembled WGS sequence"/>
</dbReference>
<gene>
    <name evidence="5" type="ORF">DICPUDRAFT_56584</name>
</gene>